<comment type="caution">
    <text evidence="2">The sequence shown here is derived from an EMBL/GenBank/DDBJ whole genome shotgun (WGS) entry which is preliminary data.</text>
</comment>
<dbReference type="InterPro" id="IPR027417">
    <property type="entry name" value="P-loop_NTPase"/>
</dbReference>
<dbReference type="Proteomes" id="UP000791080">
    <property type="component" value="Unassembled WGS sequence"/>
</dbReference>
<keyword evidence="3" id="KW-1185">Reference proteome</keyword>
<dbReference type="Pfam" id="PF13521">
    <property type="entry name" value="AAA_28"/>
    <property type="match status" value="1"/>
</dbReference>
<dbReference type="SUPFAM" id="SSF52540">
    <property type="entry name" value="P-loop containing nucleoside triphosphate hydrolases"/>
    <property type="match status" value="1"/>
</dbReference>
<protein>
    <submittedName>
        <fullName evidence="2">ATPase</fullName>
    </submittedName>
</protein>
<organism evidence="2 3">
    <name type="scientific">Actinoalloteichus caeruleus DSM 43889</name>
    <dbReference type="NCBI Taxonomy" id="1120930"/>
    <lineage>
        <taxon>Bacteria</taxon>
        <taxon>Bacillati</taxon>
        <taxon>Actinomycetota</taxon>
        <taxon>Actinomycetes</taxon>
        <taxon>Pseudonocardiales</taxon>
        <taxon>Pseudonocardiaceae</taxon>
        <taxon>Actinoalloteichus</taxon>
        <taxon>Actinoalloteichus cyanogriseus</taxon>
    </lineage>
</organism>
<evidence type="ECO:0000313" key="3">
    <source>
        <dbReference type="Proteomes" id="UP000791080"/>
    </source>
</evidence>
<name>A0ABT1JJT0_ACTCY</name>
<accession>A0ABT1JJT0</accession>
<feature type="domain" description="NadR/Ttd14 AAA" evidence="1">
    <location>
        <begin position="18"/>
        <end position="181"/>
    </location>
</feature>
<dbReference type="RefSeq" id="WP_081715217.1">
    <property type="nucleotide sequence ID" value="NZ_AUBJ02000001.1"/>
</dbReference>
<sequence>MRSTTGVPGRGAPDERFFVLTGGPGSGKTTILDELAARGMAVTREAGRGIIQDQVLVGGPALPWADPALFAELMLCWELRSYRAAAEEAGPVFFDRGTPDVLGYLRLSGARVPPHVQRAAREVPYHRLVFVTPYWPEIFHHDAERRQDHAEAERTCEVMLAVYRELGYETVLVPRGTPAERADFVLERVHDQRPAPCEVAGHGERAESPPALP</sequence>
<proteinExistence type="predicted"/>
<evidence type="ECO:0000313" key="2">
    <source>
        <dbReference type="EMBL" id="MCP2332554.1"/>
    </source>
</evidence>
<evidence type="ECO:0000259" key="1">
    <source>
        <dbReference type="Pfam" id="PF13521"/>
    </source>
</evidence>
<dbReference type="InterPro" id="IPR038727">
    <property type="entry name" value="NadR/Ttd14_AAA_dom"/>
</dbReference>
<dbReference type="Gene3D" id="3.40.50.300">
    <property type="entry name" value="P-loop containing nucleotide triphosphate hydrolases"/>
    <property type="match status" value="1"/>
</dbReference>
<reference evidence="2 3" key="1">
    <citation type="submission" date="2022-06" db="EMBL/GenBank/DDBJ databases">
        <title>Genomic Encyclopedia of Type Strains, Phase I: the one thousand microbial genomes (KMG-I) project.</title>
        <authorList>
            <person name="Kyrpides N."/>
        </authorList>
    </citation>
    <scope>NUCLEOTIDE SEQUENCE [LARGE SCALE GENOMIC DNA]</scope>
    <source>
        <strain evidence="2 3">DSM 43889</strain>
    </source>
</reference>
<dbReference type="EMBL" id="AUBJ02000001">
    <property type="protein sequence ID" value="MCP2332554.1"/>
    <property type="molecule type" value="Genomic_DNA"/>
</dbReference>
<gene>
    <name evidence="2" type="ORF">G443_002824</name>
</gene>